<dbReference type="STRING" id="1397108.IMCC12053_1988"/>
<dbReference type="InterPro" id="IPR050659">
    <property type="entry name" value="Peptidase_M24B"/>
</dbReference>
<dbReference type="PANTHER" id="PTHR46112">
    <property type="entry name" value="AMINOPEPTIDASE"/>
    <property type="match status" value="1"/>
</dbReference>
<keyword evidence="1" id="KW-0378">Hydrolase</keyword>
<dbReference type="PATRIC" id="fig|1397108.4.peg.2031"/>
<gene>
    <name evidence="1" type="ORF">IMCC12053_1988</name>
</gene>
<sequence>MSERPGNALMPNLLTPMDLEPNWEWRDKLPAHGHMSVDFENRVNHDRLRRYRLARTRQSLRNSNAGTLLLFDVNNIRYVSATKIGEWERDKMCRFCLLTGDDSPYVWDFGSAAEHHKRHSDWLEPSHCLAGVVGMRGTIPPEFGLMQKYAKQIAGLIRDAGMANMPVGVDYAETAMFHALKEEGLNVVDGQQIMLAAREIKNTDEIQLLTQAAAMVDGVYHMIYEELKPGIRENDIVALSNKMLYEMGSDDVEAINAISGERCNPHPHNFTDRLIRPGDQAFFDILQSYQGYRTCYYRTFNVGRATPSQTDAYTKAREWIDASIAMIKPGVSTDKVAAVWPTAQELGFANEDQAFGLQFGHGLGLALHERPIISRAVSMDHPMEIKTGMVFALETYCPATDGYSAARIEEEVVVTETGCEVISLFPAEELPIANRY</sequence>
<dbReference type="Pfam" id="PF00557">
    <property type="entry name" value="Peptidase_M24"/>
    <property type="match status" value="1"/>
</dbReference>
<evidence type="ECO:0000313" key="2">
    <source>
        <dbReference type="Proteomes" id="UP000064920"/>
    </source>
</evidence>
<keyword evidence="2" id="KW-1185">Reference proteome</keyword>
<dbReference type="OrthoDB" id="9806388at2"/>
<dbReference type="SUPFAM" id="SSF55920">
    <property type="entry name" value="Creatinase/aminopeptidase"/>
    <property type="match status" value="1"/>
</dbReference>
<evidence type="ECO:0000313" key="1">
    <source>
        <dbReference type="EMBL" id="ALI55935.1"/>
    </source>
</evidence>
<dbReference type="InterPro" id="IPR000994">
    <property type="entry name" value="Pept_M24"/>
</dbReference>
<dbReference type="Proteomes" id="UP000064920">
    <property type="component" value="Chromosome"/>
</dbReference>
<dbReference type="PANTHER" id="PTHR46112:SF2">
    <property type="entry name" value="XAA-PRO AMINOPEPTIDASE P-RELATED"/>
    <property type="match status" value="1"/>
</dbReference>
<dbReference type="InterPro" id="IPR036005">
    <property type="entry name" value="Creatinase/aminopeptidase-like"/>
</dbReference>
<reference evidence="1 2" key="1">
    <citation type="submission" date="2015-05" db="EMBL/GenBank/DDBJ databases">
        <authorList>
            <person name="Wang D.B."/>
            <person name="Wang M."/>
        </authorList>
    </citation>
    <scope>NUCLEOTIDE SEQUENCE [LARGE SCALE GENOMIC DNA]</scope>
    <source>
        <strain evidence="1 2">IMCC 12053</strain>
    </source>
</reference>
<protein>
    <submittedName>
        <fullName evidence="1">Aminopeptidase YpdF (MP-, MA-, MS-, AP-, NP-specific)</fullName>
    </submittedName>
</protein>
<dbReference type="Gene3D" id="3.90.230.10">
    <property type="entry name" value="Creatinase/methionine aminopeptidase superfamily"/>
    <property type="match status" value="1"/>
</dbReference>
<dbReference type="EMBL" id="CP012023">
    <property type="protein sequence ID" value="ALI55935.1"/>
    <property type="molecule type" value="Genomic_DNA"/>
</dbReference>
<dbReference type="InterPro" id="IPR029149">
    <property type="entry name" value="Creatin/AminoP/Spt16_N"/>
</dbReference>
<dbReference type="KEGG" id="cmar:IMCC12053_1988"/>
<keyword evidence="1" id="KW-0645">Protease</keyword>
<dbReference type="Gene3D" id="3.40.350.10">
    <property type="entry name" value="Creatinase/prolidase N-terminal domain"/>
    <property type="match status" value="1"/>
</dbReference>
<accession>A0A0P0AB35</accession>
<keyword evidence="1" id="KW-0031">Aminopeptidase</keyword>
<proteinExistence type="predicted"/>
<dbReference type="GO" id="GO:0004177">
    <property type="term" value="F:aminopeptidase activity"/>
    <property type="evidence" value="ECO:0007669"/>
    <property type="project" value="UniProtKB-KW"/>
</dbReference>
<dbReference type="AlphaFoldDB" id="A0A0P0AB35"/>
<organism evidence="1 2">
    <name type="scientific">Celeribacter marinus</name>
    <dbReference type="NCBI Taxonomy" id="1397108"/>
    <lineage>
        <taxon>Bacteria</taxon>
        <taxon>Pseudomonadati</taxon>
        <taxon>Pseudomonadota</taxon>
        <taxon>Alphaproteobacteria</taxon>
        <taxon>Rhodobacterales</taxon>
        <taxon>Roseobacteraceae</taxon>
        <taxon>Celeribacter</taxon>
    </lineage>
</organism>
<dbReference type="CDD" id="cd01066">
    <property type="entry name" value="APP_MetAP"/>
    <property type="match status" value="1"/>
</dbReference>
<dbReference type="RefSeq" id="WP_062218543.1">
    <property type="nucleotide sequence ID" value="NZ_CP012023.1"/>
</dbReference>
<dbReference type="SUPFAM" id="SSF53092">
    <property type="entry name" value="Creatinase/prolidase N-terminal domain"/>
    <property type="match status" value="1"/>
</dbReference>
<name>A0A0P0AB35_9RHOB</name>